<dbReference type="InterPro" id="IPR031322">
    <property type="entry name" value="Shikimate/glucono_kinase"/>
</dbReference>
<dbReference type="Proteomes" id="UP000248423">
    <property type="component" value="Unassembled WGS sequence"/>
</dbReference>
<organism evidence="3 4">
    <name type="scientific">Aspergillus sclerotiicarbonarius (strain CBS 121057 / IBT 28362)</name>
    <dbReference type="NCBI Taxonomy" id="1448318"/>
    <lineage>
        <taxon>Eukaryota</taxon>
        <taxon>Fungi</taxon>
        <taxon>Dikarya</taxon>
        <taxon>Ascomycota</taxon>
        <taxon>Pezizomycotina</taxon>
        <taxon>Eurotiomycetes</taxon>
        <taxon>Eurotiomycetidae</taxon>
        <taxon>Eurotiales</taxon>
        <taxon>Aspergillaceae</taxon>
        <taxon>Aspergillus</taxon>
        <taxon>Aspergillus subgen. Circumdati</taxon>
    </lineage>
</organism>
<keyword evidence="4" id="KW-1185">Reference proteome</keyword>
<evidence type="ECO:0000313" key="3">
    <source>
        <dbReference type="EMBL" id="PYI00864.1"/>
    </source>
</evidence>
<dbReference type="PANTHER" id="PTHR21089:SF1">
    <property type="entry name" value="BIFUNCTIONAL 3-DEHYDROQUINATE DEHYDRATASE_SHIKIMATE DEHYDROGENASE, CHLOROPLASTIC"/>
    <property type="match status" value="1"/>
</dbReference>
<reference evidence="3 4" key="1">
    <citation type="submission" date="2018-02" db="EMBL/GenBank/DDBJ databases">
        <title>The genomes of Aspergillus section Nigri reveals drivers in fungal speciation.</title>
        <authorList>
            <consortium name="DOE Joint Genome Institute"/>
            <person name="Vesth T.C."/>
            <person name="Nybo J."/>
            <person name="Theobald S."/>
            <person name="Brandl J."/>
            <person name="Frisvad J.C."/>
            <person name="Nielsen K.F."/>
            <person name="Lyhne E.K."/>
            <person name="Kogle M.E."/>
            <person name="Kuo A."/>
            <person name="Riley R."/>
            <person name="Clum A."/>
            <person name="Nolan M."/>
            <person name="Lipzen A."/>
            <person name="Salamov A."/>
            <person name="Henrissat B."/>
            <person name="Wiebenga A."/>
            <person name="De vries R.P."/>
            <person name="Grigoriev I.V."/>
            <person name="Mortensen U.H."/>
            <person name="Andersen M.R."/>
            <person name="Baker S.E."/>
        </authorList>
    </citation>
    <scope>NUCLEOTIDE SEQUENCE [LARGE SCALE GENOMIC DNA]</scope>
    <source>
        <strain evidence="3 4">CBS 121057</strain>
    </source>
</reference>
<dbReference type="GO" id="GO:0004764">
    <property type="term" value="F:shikimate 3-dehydrogenase (NADP+) activity"/>
    <property type="evidence" value="ECO:0007669"/>
    <property type="project" value="InterPro"/>
</dbReference>
<evidence type="ECO:0000256" key="1">
    <source>
        <dbReference type="SAM" id="MobiDB-lite"/>
    </source>
</evidence>
<dbReference type="SUPFAM" id="SSF51569">
    <property type="entry name" value="Aldolase"/>
    <property type="match status" value="1"/>
</dbReference>
<dbReference type="Pfam" id="PF08501">
    <property type="entry name" value="Shikimate_dh_N"/>
    <property type="match status" value="1"/>
</dbReference>
<feature type="domain" description="Shikimate dehydrogenase substrate binding N-terminal" evidence="2">
    <location>
        <begin position="446"/>
        <end position="525"/>
    </location>
</feature>
<dbReference type="AlphaFoldDB" id="A0A319EAZ1"/>
<dbReference type="VEuPathDB" id="FungiDB:BO78DRAFT_437176"/>
<feature type="region of interest" description="Disordered" evidence="1">
    <location>
        <begin position="1"/>
        <end position="24"/>
    </location>
</feature>
<dbReference type="InterPro" id="IPR022893">
    <property type="entry name" value="Shikimate_DH_fam"/>
</dbReference>
<dbReference type="Pfam" id="PF01487">
    <property type="entry name" value="DHquinase_I"/>
    <property type="match status" value="1"/>
</dbReference>
<dbReference type="InterPro" id="IPR046346">
    <property type="entry name" value="Aminoacid_DH-like_N_sf"/>
</dbReference>
<dbReference type="InterPro" id="IPR001381">
    <property type="entry name" value="DHquinase_I"/>
</dbReference>
<evidence type="ECO:0000259" key="2">
    <source>
        <dbReference type="Pfam" id="PF08501"/>
    </source>
</evidence>
<gene>
    <name evidence="3" type="ORF">BO78DRAFT_437176</name>
</gene>
<dbReference type="GO" id="GO:0019632">
    <property type="term" value="P:shikimate metabolic process"/>
    <property type="evidence" value="ECO:0007669"/>
    <property type="project" value="TreeGrafter"/>
</dbReference>
<dbReference type="InterPro" id="IPR013708">
    <property type="entry name" value="Shikimate_DH-bd_N"/>
</dbReference>
<dbReference type="GO" id="GO:0009423">
    <property type="term" value="P:chorismate biosynthetic process"/>
    <property type="evidence" value="ECO:0007669"/>
    <property type="project" value="TreeGrafter"/>
</dbReference>
<accession>A0A319EAZ1</accession>
<dbReference type="Pfam" id="PF01202">
    <property type="entry name" value="SKI"/>
    <property type="match status" value="1"/>
</dbReference>
<dbReference type="PANTHER" id="PTHR21089">
    <property type="entry name" value="SHIKIMATE DEHYDROGENASE"/>
    <property type="match status" value="1"/>
</dbReference>
<dbReference type="EMBL" id="KZ826432">
    <property type="protein sequence ID" value="PYI00864.1"/>
    <property type="molecule type" value="Genomic_DNA"/>
</dbReference>
<dbReference type="SUPFAM" id="SSF53223">
    <property type="entry name" value="Aminoacid dehydrogenase-like, N-terminal domain"/>
    <property type="match status" value="1"/>
</dbReference>
<dbReference type="Gene3D" id="3.20.20.70">
    <property type="entry name" value="Aldolase class I"/>
    <property type="match status" value="1"/>
</dbReference>
<dbReference type="Gene3D" id="3.40.50.300">
    <property type="entry name" value="P-loop containing nucleotide triphosphate hydrolases"/>
    <property type="match status" value="1"/>
</dbReference>
<evidence type="ECO:0000313" key="4">
    <source>
        <dbReference type="Proteomes" id="UP000248423"/>
    </source>
</evidence>
<protein>
    <recommendedName>
        <fullName evidence="2">Shikimate dehydrogenase substrate binding N-terminal domain-containing protein</fullName>
    </recommendedName>
</protein>
<dbReference type="InterPro" id="IPR027417">
    <property type="entry name" value="P-loop_NTPase"/>
</dbReference>
<proteinExistence type="predicted"/>
<dbReference type="InterPro" id="IPR013785">
    <property type="entry name" value="Aldolase_TIM"/>
</dbReference>
<name>A0A319EAZ1_ASPSB</name>
<dbReference type="SUPFAM" id="SSF52540">
    <property type="entry name" value="P-loop containing nucleoside triphosphate hydrolases"/>
    <property type="match status" value="1"/>
</dbReference>
<dbReference type="STRING" id="1448318.A0A319EAZ1"/>
<dbReference type="Gene3D" id="3.40.50.720">
    <property type="entry name" value="NAD(P)-binding Rossmann-like Domain"/>
    <property type="match status" value="1"/>
</dbReference>
<dbReference type="Gene3D" id="3.40.50.10860">
    <property type="entry name" value="Leucine Dehydrogenase, chain A, domain 1"/>
    <property type="match status" value="1"/>
</dbReference>
<dbReference type="GO" id="GO:0003855">
    <property type="term" value="F:3-dehydroquinate dehydratase activity"/>
    <property type="evidence" value="ECO:0007669"/>
    <property type="project" value="InterPro"/>
</dbReference>
<dbReference type="InterPro" id="IPR036291">
    <property type="entry name" value="NAD(P)-bd_dom_sf"/>
</dbReference>
<dbReference type="OrthoDB" id="4415835at2759"/>
<dbReference type="CDD" id="cd01065">
    <property type="entry name" value="NAD_bind_Shikimate_DH"/>
    <property type="match status" value="1"/>
</dbReference>
<dbReference type="SUPFAM" id="SSF51735">
    <property type="entry name" value="NAD(P)-binding Rossmann-fold domains"/>
    <property type="match status" value="1"/>
</dbReference>
<sequence length="750" mass="83081">MSSPRSPLRPVEPRSPSPIDEPSRRYGADATVLLVGFAGAGKKTLGIIASVALRRRFIDFEAAFRQEMQCSPQDYLARHGPAQYREMELELTRSLLEKRSTGCVIVGLGWSTNCQLLLLFREFARDHPVIYIHSDRTDPQPKCSCTVEARNRFFQSCSTFDFFNQTQELPDSVGRPLPAYMKLKETERVFLRFLYRIFGRARRVLYSSEPLSPAHTYALQVPLTWLERREPELEMLECGADAINLVVHIQHGQEHTLAGRVIKQMMTIRGNTRVPVLIELVPPAQPDRGGYGELLETLLRVAPDALVCPLDCAPESIRRLDKAKGYTKIIATYHQSTSWAGTNVAKMEALLQRTRNLGVDALRVTRVSSSPEDKLTCVTSQEINGKASRIPVIVNHRGSLGRASAPVNSILSPVVLPEMQDTGVTLASAQQALASCDLLPRTVFTLFGQHVAQSPVPAMHNAAYAACGLPHLYHVSADQLTGIPRLFVRANHGGVAITGPYKADILPFLQHISPDARDINTVDTVVIERRQQADGKQWISTSGFNTDHIGLGSCIRNHLSPLNANGPGRTALVVGASTMARAAIYACYQLGIRHICLYNRTAAKAQGLVDYYSRWAESKPGPRLHMEVLHSSDPWPAHLRQPTVILACLPAFHMGSQSPVTLQLPETWLESTTGGVFIDVTYGLPETPLRQAMRKRQTQGWVVVDGLSVLLEQNIVQYELLTKRPAPVHVMRRVLQQTVNAHCPGIIGMD</sequence>